<dbReference type="EMBL" id="CAJNOL010001692">
    <property type="protein sequence ID" value="CAF1404769.1"/>
    <property type="molecule type" value="Genomic_DNA"/>
</dbReference>
<feature type="non-terminal residue" evidence="2">
    <location>
        <position position="1"/>
    </location>
</feature>
<reference evidence="2" key="1">
    <citation type="submission" date="2021-02" db="EMBL/GenBank/DDBJ databases">
        <authorList>
            <person name="Nowell W R."/>
        </authorList>
    </citation>
    <scope>NUCLEOTIDE SEQUENCE</scope>
</reference>
<protein>
    <recommendedName>
        <fullName evidence="1">F-box domain-containing protein</fullName>
    </recommendedName>
</protein>
<proteinExistence type="predicted"/>
<evidence type="ECO:0000313" key="2">
    <source>
        <dbReference type="EMBL" id="CAF1404769.1"/>
    </source>
</evidence>
<name>A0A815L5E3_9BILA</name>
<feature type="domain" description="F-box" evidence="1">
    <location>
        <begin position="85"/>
        <end position="132"/>
    </location>
</feature>
<dbReference type="PROSITE" id="PS50181">
    <property type="entry name" value="FBOX"/>
    <property type="match status" value="1"/>
</dbReference>
<dbReference type="Proteomes" id="UP000663870">
    <property type="component" value="Unassembled WGS sequence"/>
</dbReference>
<sequence length="245" mass="29706">MLVIIQINYRSHGWLKKVVENIECLDVTKGDFEQFDQRLKAETNGLREKTKIGLRKNITVVYMNWIEDQMNLVESKRREGERLFISHFEDLPNEVFYEILDYLDGCHAYEAFSNLNTRFEYLLNSSSLPLKLHFSFSSKSDFQHRFLSIVKPNVHRIIALSLSNPCNADRWERLILHYMPYLKIFRFQHWDFVRYDDDNKLKTYHARIERFMGLFWLERQWIFGHRHIKIEGQEDCSMFYSIEPY</sequence>
<dbReference type="AlphaFoldDB" id="A0A815L5E3"/>
<accession>A0A815L5E3</accession>
<gene>
    <name evidence="2" type="ORF">JXQ802_LOCUS34918</name>
</gene>
<organism evidence="2 3">
    <name type="scientific">Rotaria sordida</name>
    <dbReference type="NCBI Taxonomy" id="392033"/>
    <lineage>
        <taxon>Eukaryota</taxon>
        <taxon>Metazoa</taxon>
        <taxon>Spiralia</taxon>
        <taxon>Gnathifera</taxon>
        <taxon>Rotifera</taxon>
        <taxon>Eurotatoria</taxon>
        <taxon>Bdelloidea</taxon>
        <taxon>Philodinida</taxon>
        <taxon>Philodinidae</taxon>
        <taxon>Rotaria</taxon>
    </lineage>
</organism>
<comment type="caution">
    <text evidence="2">The sequence shown here is derived from an EMBL/GenBank/DDBJ whole genome shotgun (WGS) entry which is preliminary data.</text>
</comment>
<dbReference type="InterPro" id="IPR001810">
    <property type="entry name" value="F-box_dom"/>
</dbReference>
<keyword evidence="3" id="KW-1185">Reference proteome</keyword>
<evidence type="ECO:0000259" key="1">
    <source>
        <dbReference type="PROSITE" id="PS50181"/>
    </source>
</evidence>
<evidence type="ECO:0000313" key="3">
    <source>
        <dbReference type="Proteomes" id="UP000663870"/>
    </source>
</evidence>